<feature type="compositionally biased region" description="Low complexity" evidence="5">
    <location>
        <begin position="309"/>
        <end position="318"/>
    </location>
</feature>
<evidence type="ECO:0000256" key="5">
    <source>
        <dbReference type="SAM" id="MobiDB-lite"/>
    </source>
</evidence>
<evidence type="ECO:0000256" key="1">
    <source>
        <dbReference type="ARBA" id="ARBA00004167"/>
    </source>
</evidence>
<dbReference type="STRING" id="154538.A0A1M2VUH8"/>
<evidence type="ECO:0000313" key="8">
    <source>
        <dbReference type="Proteomes" id="UP000184267"/>
    </source>
</evidence>
<dbReference type="GO" id="GO:0071944">
    <property type="term" value="C:cell periphery"/>
    <property type="evidence" value="ECO:0007669"/>
    <property type="project" value="UniProtKB-ARBA"/>
</dbReference>
<dbReference type="PANTHER" id="PTHR15549">
    <property type="entry name" value="PAIRED IMMUNOGLOBULIN-LIKE TYPE 2 RECEPTOR"/>
    <property type="match status" value="1"/>
</dbReference>
<feature type="compositionally biased region" description="Polar residues" evidence="5">
    <location>
        <begin position="362"/>
        <end position="389"/>
    </location>
</feature>
<organism evidence="7 8">
    <name type="scientific">Trametes pubescens</name>
    <name type="common">White-rot fungus</name>
    <dbReference type="NCBI Taxonomy" id="154538"/>
    <lineage>
        <taxon>Eukaryota</taxon>
        <taxon>Fungi</taxon>
        <taxon>Dikarya</taxon>
        <taxon>Basidiomycota</taxon>
        <taxon>Agaricomycotina</taxon>
        <taxon>Agaricomycetes</taxon>
        <taxon>Polyporales</taxon>
        <taxon>Polyporaceae</taxon>
        <taxon>Trametes</taxon>
    </lineage>
</organism>
<dbReference type="InterPro" id="IPR051694">
    <property type="entry name" value="Immunoregulatory_rcpt-like"/>
</dbReference>
<dbReference type="Proteomes" id="UP000184267">
    <property type="component" value="Unassembled WGS sequence"/>
</dbReference>
<evidence type="ECO:0000313" key="7">
    <source>
        <dbReference type="EMBL" id="OJT11182.1"/>
    </source>
</evidence>
<feature type="region of interest" description="Disordered" evidence="5">
    <location>
        <begin position="177"/>
        <end position="218"/>
    </location>
</feature>
<evidence type="ECO:0000256" key="2">
    <source>
        <dbReference type="ARBA" id="ARBA00022692"/>
    </source>
</evidence>
<reference evidence="7 8" key="1">
    <citation type="submission" date="2016-10" db="EMBL/GenBank/DDBJ databases">
        <title>Genome sequence of the basidiomycete white-rot fungus Trametes pubescens.</title>
        <authorList>
            <person name="Makela M.R."/>
            <person name="Granchi Z."/>
            <person name="Peng M."/>
            <person name="De Vries R.P."/>
            <person name="Grigoriev I."/>
            <person name="Riley R."/>
            <person name="Hilden K."/>
        </authorList>
    </citation>
    <scope>NUCLEOTIDE SEQUENCE [LARGE SCALE GENOMIC DNA]</scope>
    <source>
        <strain evidence="7 8">FBCC735</strain>
    </source>
</reference>
<comment type="caution">
    <text evidence="7">The sequence shown here is derived from an EMBL/GenBank/DDBJ whole genome shotgun (WGS) entry which is preliminary data.</text>
</comment>
<dbReference type="OrthoDB" id="3265734at2759"/>
<dbReference type="OMA" id="DSPPHIM"/>
<comment type="subcellular location">
    <subcellularLocation>
        <location evidence="1">Membrane</location>
        <topology evidence="1">Single-pass membrane protein</topology>
    </subcellularLocation>
</comment>
<feature type="compositionally biased region" description="Low complexity" evidence="5">
    <location>
        <begin position="177"/>
        <end position="214"/>
    </location>
</feature>
<dbReference type="AlphaFoldDB" id="A0A1M2VUH8"/>
<keyword evidence="4 6" id="KW-0472">Membrane</keyword>
<name>A0A1M2VUH8_TRAPU</name>
<evidence type="ECO:0000256" key="4">
    <source>
        <dbReference type="ARBA" id="ARBA00023136"/>
    </source>
</evidence>
<dbReference type="EMBL" id="MNAD01000676">
    <property type="protein sequence ID" value="OJT11182.1"/>
    <property type="molecule type" value="Genomic_DNA"/>
</dbReference>
<accession>A0A1M2VUH8</accession>
<feature type="transmembrane region" description="Helical" evidence="6">
    <location>
        <begin position="231"/>
        <end position="251"/>
    </location>
</feature>
<proteinExistence type="predicted"/>
<keyword evidence="2 6" id="KW-0812">Transmembrane</keyword>
<evidence type="ECO:0000256" key="6">
    <source>
        <dbReference type="SAM" id="Phobius"/>
    </source>
</evidence>
<keyword evidence="8" id="KW-1185">Reference proteome</keyword>
<evidence type="ECO:0008006" key="9">
    <source>
        <dbReference type="Google" id="ProtNLM"/>
    </source>
</evidence>
<keyword evidence="3 6" id="KW-1133">Transmembrane helix</keyword>
<gene>
    <name evidence="7" type="ORF">TRAPUB_12289</name>
</gene>
<protein>
    <recommendedName>
        <fullName evidence="9">Mid2 domain-containing protein</fullName>
    </recommendedName>
</protein>
<sequence>MTSHIVKVDNTDPRILYRNVEQYGPYHGRGWTTLNGASEDESAQGPIYNNSLQVAALEDISLEFSFSGEYPLCFAFAADGARLSVAVYGSIRPPTASFAPLTESKYSVIGYDYAGIPAMAPYVASNVTSPINNVNFWSQSGMPNKTYTLWINITSSTTNMPYYLDYIAIEVPGPGPSSSASSTSSSSATSGTSSASATVATTSNSSTSTATATSGPVNSAFARGSSVHKGAIIGAAIGGTVVLLVLLLSLLRWYKRRPKPPPEYDYGSVAQQDSPPHIMPFVNPEQAAAMQQSGDRGLMFVPGLPPSSPSFGSGVRPPDMLPSQKALAMEAARRGTMDGRGTPGAGSSTPAGSDRKDGSAFLGSSSGSRPDTPGATSEAGSSSGPSNTGAPGYVPPPGSELRHALEDEESPPAYTPA</sequence>
<evidence type="ECO:0000256" key="3">
    <source>
        <dbReference type="ARBA" id="ARBA00022989"/>
    </source>
</evidence>
<dbReference type="GO" id="GO:0016020">
    <property type="term" value="C:membrane"/>
    <property type="evidence" value="ECO:0007669"/>
    <property type="project" value="UniProtKB-SubCell"/>
</dbReference>
<feature type="region of interest" description="Disordered" evidence="5">
    <location>
        <begin position="296"/>
        <end position="417"/>
    </location>
</feature>